<organism evidence="2 4">
    <name type="scientific">Pseudomonas cannabina</name>
    <dbReference type="NCBI Taxonomy" id="86840"/>
    <lineage>
        <taxon>Bacteria</taxon>
        <taxon>Pseudomonadati</taxon>
        <taxon>Pseudomonadota</taxon>
        <taxon>Gammaproteobacteria</taxon>
        <taxon>Pseudomonadales</taxon>
        <taxon>Pseudomonadaceae</taxon>
        <taxon>Pseudomonas</taxon>
    </lineage>
</organism>
<dbReference type="RefSeq" id="WP_007249849.1">
    <property type="nucleotide sequence ID" value="NZ_RBPH01000029.1"/>
</dbReference>
<comment type="caution">
    <text evidence="2">The sequence shown here is derived from an EMBL/GenBank/DDBJ whole genome shotgun (WGS) entry which is preliminary data.</text>
</comment>
<dbReference type="EMBL" id="RBPJ01000004">
    <property type="protein sequence ID" value="RMO05623.1"/>
    <property type="molecule type" value="Genomic_DNA"/>
</dbReference>
<accession>A0A3M3QLN3</accession>
<protein>
    <submittedName>
        <fullName evidence="2">Uncharacterized protein</fullName>
    </submittedName>
</protein>
<gene>
    <name evidence="2" type="ORF">ALQ51_01746</name>
    <name evidence="1" type="ORF">ALQ53_103431</name>
</gene>
<dbReference type="AlphaFoldDB" id="A0A3M3QLN3"/>
<evidence type="ECO:0000313" key="3">
    <source>
        <dbReference type="Proteomes" id="UP000269335"/>
    </source>
</evidence>
<dbReference type="EMBL" id="RBPH01000029">
    <property type="protein sequence ID" value="RMN85109.1"/>
    <property type="molecule type" value="Genomic_DNA"/>
</dbReference>
<evidence type="ECO:0000313" key="4">
    <source>
        <dbReference type="Proteomes" id="UP000270524"/>
    </source>
</evidence>
<name>A0A3M3QLN3_PSECA</name>
<sequence length="90" mass="10196">MNGKRRDVMVQLPMWVIEDIREGLRLASGTWTELDACVERSVAFVDQVLPCDVSLPPGMTIRKGAKLYDLLSAIDQRESCPKRFQAFTPQ</sequence>
<evidence type="ECO:0000313" key="2">
    <source>
        <dbReference type="EMBL" id="RMO05623.1"/>
    </source>
</evidence>
<proteinExistence type="predicted"/>
<evidence type="ECO:0000313" key="1">
    <source>
        <dbReference type="EMBL" id="RMN85109.1"/>
    </source>
</evidence>
<reference evidence="3 4" key="1">
    <citation type="submission" date="2018-08" db="EMBL/GenBank/DDBJ databases">
        <title>Recombination of ecologically and evolutionarily significant loci maintains genetic cohesion in the Pseudomonas syringae species complex.</title>
        <authorList>
            <person name="Dillon M."/>
            <person name="Thakur S."/>
            <person name="Almeida R.N.D."/>
            <person name="Weir B.S."/>
            <person name="Guttman D.S."/>
        </authorList>
    </citation>
    <scope>NUCLEOTIDE SEQUENCE [LARGE SCALE GENOMIC DNA]</scope>
    <source>
        <strain evidence="1 3">ICMP 15201</strain>
        <strain evidence="2 4">ICMP 15203</strain>
    </source>
</reference>
<dbReference type="Proteomes" id="UP000270524">
    <property type="component" value="Unassembled WGS sequence"/>
</dbReference>
<dbReference type="Proteomes" id="UP000269335">
    <property type="component" value="Unassembled WGS sequence"/>
</dbReference>